<dbReference type="SUPFAM" id="SSF88874">
    <property type="entry name" value="Receptor-binding domain of short tail fibre protein gp12"/>
    <property type="match status" value="1"/>
</dbReference>
<dbReference type="Proteomes" id="UP000199477">
    <property type="component" value="Unassembled WGS sequence"/>
</dbReference>
<sequence length="176" mass="18246">MSQPYVGEVRLFPYNFAPNGWFDCDGRLLSIAEYEVLYTLLGTTYGGDGVNTFGLPNLCGRVPIHQGTGLGMGTYVLGQIAGTENVTLLSNQIPAHTHAYYAVSSAGSSTAPSATLQLGAVSGDVLYTTSTASIPSVAMASSAVGSMGNGQPHDNTMPSLVARFCIAWAGVFPSQG</sequence>
<gene>
    <name evidence="2" type="ORF">SAMN02799615_04138</name>
</gene>
<keyword evidence="3" id="KW-1185">Reference proteome</keyword>
<name>A0A1I2JLR6_9GAMM</name>
<proteinExistence type="predicted"/>
<protein>
    <submittedName>
        <fullName evidence="2">Microcystin-dependent protein</fullName>
    </submittedName>
</protein>
<dbReference type="Pfam" id="PF07484">
    <property type="entry name" value="Collar"/>
    <property type="match status" value="1"/>
</dbReference>
<evidence type="ECO:0000259" key="1">
    <source>
        <dbReference type="Pfam" id="PF07484"/>
    </source>
</evidence>
<accession>A0A1I2JLR6</accession>
<reference evidence="3" key="1">
    <citation type="submission" date="2016-10" db="EMBL/GenBank/DDBJ databases">
        <authorList>
            <person name="Varghese N."/>
            <person name="Submissions S."/>
        </authorList>
    </citation>
    <scope>NUCLEOTIDE SEQUENCE [LARGE SCALE GENOMIC DNA]</scope>
    <source>
        <strain evidence="3">UNC178MFTsu3.1</strain>
    </source>
</reference>
<dbReference type="RefSeq" id="WP_026634804.1">
    <property type="nucleotide sequence ID" value="NZ_FONH01000028.1"/>
</dbReference>
<dbReference type="AlphaFoldDB" id="A0A1I2JLR6"/>
<dbReference type="STRING" id="500610.SAMN02799615_04138"/>
<evidence type="ECO:0000313" key="3">
    <source>
        <dbReference type="Proteomes" id="UP000199477"/>
    </source>
</evidence>
<evidence type="ECO:0000313" key="2">
    <source>
        <dbReference type="EMBL" id="SFF55845.1"/>
    </source>
</evidence>
<dbReference type="EMBL" id="FONH01000028">
    <property type="protein sequence ID" value="SFF55845.1"/>
    <property type="molecule type" value="Genomic_DNA"/>
</dbReference>
<organism evidence="2 3">
    <name type="scientific">Dyella marensis</name>
    <dbReference type="NCBI Taxonomy" id="500610"/>
    <lineage>
        <taxon>Bacteria</taxon>
        <taxon>Pseudomonadati</taxon>
        <taxon>Pseudomonadota</taxon>
        <taxon>Gammaproteobacteria</taxon>
        <taxon>Lysobacterales</taxon>
        <taxon>Rhodanobacteraceae</taxon>
        <taxon>Dyella</taxon>
    </lineage>
</organism>
<dbReference type="Gene3D" id="3.90.1340.10">
    <property type="entry name" value="Phage tail collar domain"/>
    <property type="match status" value="1"/>
</dbReference>
<dbReference type="InterPro" id="IPR011083">
    <property type="entry name" value="Phage_tail_collar_dom"/>
</dbReference>
<dbReference type="InterPro" id="IPR037053">
    <property type="entry name" value="Phage_tail_collar_dom_sf"/>
</dbReference>
<feature type="domain" description="Phage tail collar" evidence="1">
    <location>
        <begin position="7"/>
        <end position="63"/>
    </location>
</feature>